<evidence type="ECO:0000259" key="2">
    <source>
        <dbReference type="Pfam" id="PF12705"/>
    </source>
</evidence>
<dbReference type="OrthoDB" id="9780606at2"/>
<dbReference type="SUPFAM" id="SSF52980">
    <property type="entry name" value="Restriction endonuclease-like"/>
    <property type="match status" value="1"/>
</dbReference>
<dbReference type="InterPro" id="IPR038726">
    <property type="entry name" value="PDDEXK_AddAB-type"/>
</dbReference>
<dbReference type="Proteomes" id="UP000321857">
    <property type="component" value="Chromosome"/>
</dbReference>
<organism evidence="3 4">
    <name type="scientific">Sphingomonas xanthus</name>
    <dbReference type="NCBI Taxonomy" id="2594473"/>
    <lineage>
        <taxon>Bacteria</taxon>
        <taxon>Pseudomonadati</taxon>
        <taxon>Pseudomonadota</taxon>
        <taxon>Alphaproteobacteria</taxon>
        <taxon>Sphingomonadales</taxon>
        <taxon>Sphingomonadaceae</taxon>
        <taxon>Sphingomonas</taxon>
    </lineage>
</organism>
<gene>
    <name evidence="3" type="primary">addB</name>
    <name evidence="3" type="ORF">FMM02_01430</name>
</gene>
<evidence type="ECO:0000256" key="1">
    <source>
        <dbReference type="SAM" id="MobiDB-lite"/>
    </source>
</evidence>
<dbReference type="Gene3D" id="3.90.320.10">
    <property type="match status" value="1"/>
</dbReference>
<name>A0A516IPG6_9SPHN</name>
<dbReference type="InterPro" id="IPR014153">
    <property type="entry name" value="Ds_break_AddB"/>
</dbReference>
<accession>A0A516IPG6</accession>
<sequence>MADGGLFDRRTPGEPLAYSIPAHRSFADALVNGLLKALGRDAQVLASGRILLPNNRAVRTVTEAFVRASGGGLVLPRLLAIGDPELGERSGGALDPLDFADEIAPAIEPLERQLLLARLLRAEGEGAAEAMRLAAEVARTMDALAIEEVPAAALTDAVAGNDELAAHWLKAIARFRLLLERWPSLMAERSLMSLAERRGLQFRSLARRWRERGPAGFTIAAGVTTAAPAVAELLAQVSRLPEGAVILPALADQRSMPDEQWDQLGPDEEGRSAPTHPQFHLKQLLARIGINRAEVRPWIGAGRASSTSARGRAVIQAMASPRFTDRWVALPPAERRLTGIRIAEFPDPASEAQGIAIALREALERPGKTAALVTPDRQLASRVSAHLKRWGIEADDSAGQPLSATPAGTLLLATAAAVVERFSPVRLLAMLKHPRVGGEGEHRRRWLDDVRAIDLGLRGPRPNAGIKGLDEHFAEAHEVPRAAWHRIRPAVEALDRPVGTLDLVALAALLRESVHSLAGDQAWSGPDGRAAAELLGGLERSSDGAKIGVAPGDVLPLLGQLMDGVIVRRPYGGHPRIFIWGLLEARLQQADLMVLGGMNEGVWPSLPPPDPWLAPQIRQTLGLPGLEFRTGLAAHDFMSALGAPRVLLTRSRRDSRSPTIASRLWLRLQAMTGGMTRDQRLERLAQALDASDKVEPAGRPAPRPPIEVRPRRIAVTDLDRLKADPFAFYAKAILDLRALDPVDAEHHAAWKGTAVHTVLESWFKGDGCDPERLAGRAQAMIADERIHPMLRALWSPRLMESIEWIAAETASDLAAGRTPVLAEEKGEAEVAGILLYGKVDRIDRLGDGRLAIVDYKTGQAPKPKAVAEGFALQLGLLSLIARGGGFGAVKGEAGAHEYWSLAKKNGKFGYRQSPDDGDPSAFVDSAYRHFAATVSAYLLGSEPFTAKLDPAYAPYEDYDQLMRLEEWYGRD</sequence>
<dbReference type="RefSeq" id="WP_147493198.1">
    <property type="nucleotide sequence ID" value="NZ_CP041659.1"/>
</dbReference>
<evidence type="ECO:0000313" key="4">
    <source>
        <dbReference type="Proteomes" id="UP000321857"/>
    </source>
</evidence>
<protein>
    <submittedName>
        <fullName evidence="3">Double-strand break repair protein AddB</fullName>
    </submittedName>
</protein>
<feature type="domain" description="PD-(D/E)XK endonuclease-like" evidence="2">
    <location>
        <begin position="713"/>
        <end position="914"/>
    </location>
</feature>
<reference evidence="3 4" key="1">
    <citation type="submission" date="2019-07" db="EMBL/GenBank/DDBJ databases">
        <title>Sphingomonas AE3 Genome sequencing and assembly.</title>
        <authorList>
            <person name="Kim H."/>
        </authorList>
    </citation>
    <scope>NUCLEOTIDE SEQUENCE [LARGE SCALE GENOMIC DNA]</scope>
    <source>
        <strain evidence="3 4">AE3</strain>
    </source>
</reference>
<proteinExistence type="predicted"/>
<dbReference type="NCBIfam" id="TIGR02786">
    <property type="entry name" value="addB_alphas"/>
    <property type="match status" value="1"/>
</dbReference>
<dbReference type="InterPro" id="IPR011335">
    <property type="entry name" value="Restrct_endonuc-II-like"/>
</dbReference>
<dbReference type="Pfam" id="PF12705">
    <property type="entry name" value="PDDEXK_1"/>
    <property type="match status" value="1"/>
</dbReference>
<feature type="region of interest" description="Disordered" evidence="1">
    <location>
        <begin position="257"/>
        <end position="276"/>
    </location>
</feature>
<dbReference type="KEGG" id="sxa:FMM02_01430"/>
<evidence type="ECO:0000313" key="3">
    <source>
        <dbReference type="EMBL" id="QDP18736.1"/>
    </source>
</evidence>
<keyword evidence="4" id="KW-1185">Reference proteome</keyword>
<dbReference type="AlphaFoldDB" id="A0A516IPG6"/>
<dbReference type="InterPro" id="IPR027417">
    <property type="entry name" value="P-loop_NTPase"/>
</dbReference>
<dbReference type="InterPro" id="IPR011604">
    <property type="entry name" value="PDDEXK-like_dom_sf"/>
</dbReference>
<dbReference type="SUPFAM" id="SSF52540">
    <property type="entry name" value="P-loop containing nucleoside triphosphate hydrolases"/>
    <property type="match status" value="1"/>
</dbReference>
<dbReference type="EMBL" id="CP041659">
    <property type="protein sequence ID" value="QDP18736.1"/>
    <property type="molecule type" value="Genomic_DNA"/>
</dbReference>